<evidence type="ECO:0000313" key="3">
    <source>
        <dbReference type="Proteomes" id="UP000184052"/>
    </source>
</evidence>
<keyword evidence="1" id="KW-0472">Membrane</keyword>
<protein>
    <submittedName>
        <fullName evidence="2">Uncharacterized protein</fullName>
    </submittedName>
</protein>
<dbReference type="EMBL" id="FQZL01000039">
    <property type="protein sequence ID" value="SHJ80229.1"/>
    <property type="molecule type" value="Genomic_DNA"/>
</dbReference>
<evidence type="ECO:0000313" key="2">
    <source>
        <dbReference type="EMBL" id="SHJ80229.1"/>
    </source>
</evidence>
<feature type="transmembrane region" description="Helical" evidence="1">
    <location>
        <begin position="78"/>
        <end position="98"/>
    </location>
</feature>
<keyword evidence="1" id="KW-1133">Transmembrane helix</keyword>
<reference evidence="2 3" key="1">
    <citation type="submission" date="2016-11" db="EMBL/GenBank/DDBJ databases">
        <authorList>
            <person name="Jaros S."/>
            <person name="Januszkiewicz K."/>
            <person name="Wedrychowicz H."/>
        </authorList>
    </citation>
    <scope>NUCLEOTIDE SEQUENCE [LARGE SCALE GENOMIC DNA]</scope>
    <source>
        <strain evidence="2 3">DSM 17477</strain>
    </source>
</reference>
<evidence type="ECO:0000256" key="1">
    <source>
        <dbReference type="SAM" id="Phobius"/>
    </source>
</evidence>
<dbReference type="RefSeq" id="WP_073050765.1">
    <property type="nucleotide sequence ID" value="NZ_FQZL01000039.1"/>
</dbReference>
<proteinExistence type="predicted"/>
<feature type="transmembrane region" description="Helical" evidence="1">
    <location>
        <begin position="110"/>
        <end position="131"/>
    </location>
</feature>
<feature type="transmembrane region" description="Helical" evidence="1">
    <location>
        <begin position="52"/>
        <end position="71"/>
    </location>
</feature>
<feature type="transmembrane region" description="Helical" evidence="1">
    <location>
        <begin position="152"/>
        <end position="171"/>
    </location>
</feature>
<feature type="transmembrane region" description="Helical" evidence="1">
    <location>
        <begin position="25"/>
        <end position="46"/>
    </location>
</feature>
<name>A0A1M6M9Z8_9FIRM</name>
<dbReference type="AlphaFoldDB" id="A0A1M6M9Z8"/>
<sequence>MNELEIQKINGYIDLENIKVPNWKVLLSSYFFFMIISIPTALYGSMNELTNQMIGSWVIILGIWTLYFIFNKHDENSYVLYMGMISVFTSITALIATFEMLNLLIDVNYSLIIIVVLIYLGLLGVNIWNIIRLVKKGYFLDPQKSSRTNYGLILGTSVLGIGVARAFFGGVGNDKAIMIIVSVLVFFVLVFLSGTHNFLKYYYIRITNVN</sequence>
<keyword evidence="1" id="KW-0812">Transmembrane</keyword>
<keyword evidence="3" id="KW-1185">Reference proteome</keyword>
<organism evidence="2 3">
    <name type="scientific">Dethiosulfatibacter aminovorans DSM 17477</name>
    <dbReference type="NCBI Taxonomy" id="1121476"/>
    <lineage>
        <taxon>Bacteria</taxon>
        <taxon>Bacillati</taxon>
        <taxon>Bacillota</taxon>
        <taxon>Tissierellia</taxon>
        <taxon>Dethiosulfatibacter</taxon>
    </lineage>
</organism>
<accession>A0A1M6M9Z8</accession>
<feature type="transmembrane region" description="Helical" evidence="1">
    <location>
        <begin position="177"/>
        <end position="199"/>
    </location>
</feature>
<dbReference type="Proteomes" id="UP000184052">
    <property type="component" value="Unassembled WGS sequence"/>
</dbReference>
<gene>
    <name evidence="2" type="ORF">SAMN02745751_03412</name>
</gene>
<dbReference type="STRING" id="1121476.SAMN02745751_03412"/>